<proteinExistence type="predicted"/>
<feature type="compositionally biased region" description="Polar residues" evidence="1">
    <location>
        <begin position="450"/>
        <end position="468"/>
    </location>
</feature>
<dbReference type="Proteomes" id="UP000231878">
    <property type="component" value="Unassembled WGS sequence"/>
</dbReference>
<dbReference type="AlphaFoldDB" id="A0AAX0UC17"/>
<reference evidence="2 3" key="1">
    <citation type="submission" date="2017-11" db="EMBL/GenBank/DDBJ databases">
        <title>Molecular characterization of Burkholderia pseudomallei and closely related isolates from Vietnam.</title>
        <authorList>
            <person name="Ustinov D.V."/>
            <person name="Antonov A.S."/>
            <person name="Avdusheva E.F."/>
            <person name="Shpak I.M."/>
            <person name="Zakharova I.B."/>
            <person name="Thi L.A."/>
            <person name="Teteryatnikova N."/>
            <person name="Lopasteyskaya Y.A."/>
            <person name="Kuzyutina J.A."/>
            <person name="Ngo T.N."/>
            <person name="Victorov D.V."/>
        </authorList>
    </citation>
    <scope>NUCLEOTIDE SEQUENCE [LARGE SCALE GENOMIC DNA]</scope>
    <source>
        <strain evidence="2 3">V1512</strain>
    </source>
</reference>
<dbReference type="EMBL" id="PHRB01000011">
    <property type="protein sequence ID" value="PJO65809.1"/>
    <property type="molecule type" value="Genomic_DNA"/>
</dbReference>
<sequence length="468" mass="46540">MTLTEAEMSVGVVNRNCVVVELGGRPDGADARSQIAGLDQQIMGLLRQQLQKRDGGTGGGAHDAMTAQSAAGALGSYMSQNGISTVDPDKLYQLAMNPSSGTPEDVSKAAKFMLDHPDIFRKLETHDVAGADGISGVGNFQWAAQGGLDSDSAAPTDGTGSAEKVGLRGDAQGEAAPMTAQSAAGALGSYMSQNGISTVDPNRLYQLAMNPPSGTPEDVSKAAKFMLANPDVFRQLETHDVAGADGISGVANFQWAAQGGLDSSSAAQSGDTGSTANAELGGKAESSGGADAAGGDAQINDAPMSAQSAAGALGSYMSQNGISTVDPNRLYQLAMNPPSGTPEDVSKAAKFMLADPDVFRQLETHDAAGADGISGVANFQWAAQGGLDSFATADAKPTAGATSAGASSGAAGPTLTAGAKAEAGAQSDGLQGAIAAMNGVVESAMKAQAAASTISVPDSTDSASNADA</sequence>
<evidence type="ECO:0000313" key="3">
    <source>
        <dbReference type="Proteomes" id="UP000231878"/>
    </source>
</evidence>
<comment type="caution">
    <text evidence="2">The sequence shown here is derived from an EMBL/GenBank/DDBJ whole genome shotgun (WGS) entry which is preliminary data.</text>
</comment>
<organism evidence="2 3">
    <name type="scientific">Burkholderia pseudomallei</name>
    <name type="common">Pseudomonas pseudomallei</name>
    <dbReference type="NCBI Taxonomy" id="28450"/>
    <lineage>
        <taxon>Bacteria</taxon>
        <taxon>Pseudomonadati</taxon>
        <taxon>Pseudomonadota</taxon>
        <taxon>Betaproteobacteria</taxon>
        <taxon>Burkholderiales</taxon>
        <taxon>Burkholderiaceae</taxon>
        <taxon>Burkholderia</taxon>
        <taxon>pseudomallei group</taxon>
    </lineage>
</organism>
<feature type="compositionally biased region" description="Low complexity" evidence="1">
    <location>
        <begin position="281"/>
        <end position="297"/>
    </location>
</feature>
<evidence type="ECO:0000313" key="2">
    <source>
        <dbReference type="EMBL" id="PJO65809.1"/>
    </source>
</evidence>
<protein>
    <submittedName>
        <fullName evidence="2">Uncharacterized protein</fullName>
    </submittedName>
</protein>
<feature type="region of interest" description="Disordered" evidence="1">
    <location>
        <begin position="448"/>
        <end position="468"/>
    </location>
</feature>
<feature type="region of interest" description="Disordered" evidence="1">
    <location>
        <begin position="261"/>
        <end position="300"/>
    </location>
</feature>
<accession>A0AAX0UC17</accession>
<gene>
    <name evidence="2" type="ORF">CWD88_13575</name>
</gene>
<name>A0AAX0UC17_BURPE</name>
<evidence type="ECO:0000256" key="1">
    <source>
        <dbReference type="SAM" id="MobiDB-lite"/>
    </source>
</evidence>
<feature type="compositionally biased region" description="Polar residues" evidence="1">
    <location>
        <begin position="261"/>
        <end position="277"/>
    </location>
</feature>